<accession>A0ABD2PL29</accession>
<organism evidence="3 4">
    <name type="scientific">Cichlidogyrus casuarinus</name>
    <dbReference type="NCBI Taxonomy" id="1844966"/>
    <lineage>
        <taxon>Eukaryota</taxon>
        <taxon>Metazoa</taxon>
        <taxon>Spiralia</taxon>
        <taxon>Lophotrochozoa</taxon>
        <taxon>Platyhelminthes</taxon>
        <taxon>Monogenea</taxon>
        <taxon>Monopisthocotylea</taxon>
        <taxon>Dactylogyridea</taxon>
        <taxon>Ancyrocephalidae</taxon>
        <taxon>Cichlidogyrus</taxon>
    </lineage>
</organism>
<keyword evidence="4" id="KW-1185">Reference proteome</keyword>
<dbReference type="Proteomes" id="UP001626550">
    <property type="component" value="Unassembled WGS sequence"/>
</dbReference>
<dbReference type="FunFam" id="3.40.50.300:FF:001329">
    <property type="entry name" value="Small GTP-binding protein, putative"/>
    <property type="match status" value="1"/>
</dbReference>
<reference evidence="3 4" key="1">
    <citation type="submission" date="2024-11" db="EMBL/GenBank/DDBJ databases">
        <title>Adaptive evolution of stress response genes in parasites aligns with host niche diversity.</title>
        <authorList>
            <person name="Hahn C."/>
            <person name="Resl P."/>
        </authorList>
    </citation>
    <scope>NUCLEOTIDE SEQUENCE [LARGE SCALE GENOMIC DNA]</scope>
    <source>
        <strain evidence="3">EGGRZ-B1_66</strain>
        <tissue evidence="3">Body</tissue>
    </source>
</reference>
<dbReference type="PROSITE" id="PS51419">
    <property type="entry name" value="RAB"/>
    <property type="match status" value="1"/>
</dbReference>
<evidence type="ECO:0000256" key="2">
    <source>
        <dbReference type="ARBA" id="ARBA00023134"/>
    </source>
</evidence>
<dbReference type="InterPro" id="IPR027417">
    <property type="entry name" value="P-loop_NTPase"/>
</dbReference>
<dbReference type="EMBL" id="JBJKFK010005626">
    <property type="protein sequence ID" value="KAL3308225.1"/>
    <property type="molecule type" value="Genomic_DNA"/>
</dbReference>
<dbReference type="Gene3D" id="3.40.50.300">
    <property type="entry name" value="P-loop containing nucleotide triphosphate hydrolases"/>
    <property type="match status" value="1"/>
</dbReference>
<dbReference type="GO" id="GO:0005525">
    <property type="term" value="F:GTP binding"/>
    <property type="evidence" value="ECO:0007669"/>
    <property type="project" value="UniProtKB-KW"/>
</dbReference>
<dbReference type="SMART" id="SM00173">
    <property type="entry name" value="RAS"/>
    <property type="match status" value="1"/>
</dbReference>
<dbReference type="InterPro" id="IPR005225">
    <property type="entry name" value="Small_GTP-bd"/>
</dbReference>
<gene>
    <name evidence="3" type="ORF">Ciccas_013247</name>
</gene>
<dbReference type="CDD" id="cd00154">
    <property type="entry name" value="Rab"/>
    <property type="match status" value="1"/>
</dbReference>
<proteinExistence type="predicted"/>
<dbReference type="SUPFAM" id="SSF52540">
    <property type="entry name" value="P-loop containing nucleoside triphosphate hydrolases"/>
    <property type="match status" value="1"/>
</dbReference>
<dbReference type="AlphaFoldDB" id="A0ABD2PL29"/>
<dbReference type="InterPro" id="IPR001806">
    <property type="entry name" value="Small_GTPase"/>
</dbReference>
<keyword evidence="2" id="KW-0342">GTP-binding</keyword>
<evidence type="ECO:0000313" key="4">
    <source>
        <dbReference type="Proteomes" id="UP001626550"/>
    </source>
</evidence>
<evidence type="ECO:0000256" key="1">
    <source>
        <dbReference type="ARBA" id="ARBA00022741"/>
    </source>
</evidence>
<dbReference type="PRINTS" id="PR00449">
    <property type="entry name" value="RASTRNSFRMNG"/>
</dbReference>
<dbReference type="SMART" id="SM00174">
    <property type="entry name" value="RHO"/>
    <property type="match status" value="1"/>
</dbReference>
<sequence>MLLQPDPQVLTEYPLIYAQINMLGNKKKNAAVPTGPKYDARYKVIVLGESTVGKTSLIHAAMGEKFNPTLISTIGVDYAKRLFDIEGYTIQLELWDTAGQERYRSLCKLHYRDAKGFIVVYDITNRDSFTRIRRDWIPDIDQNLNEQAPVFFVGNKSDLEASRQVTLAEGEKVCFSIQILVASSVARLPTMCSVAHRNKCKDRKQYRKIVLYNCGINDFLFWRSESEYCNLAMLRFDLHSLIILIFQQRDIINLKITRKARK</sequence>
<dbReference type="InterPro" id="IPR050227">
    <property type="entry name" value="Rab"/>
</dbReference>
<dbReference type="PANTHER" id="PTHR47977">
    <property type="entry name" value="RAS-RELATED PROTEIN RAB"/>
    <property type="match status" value="1"/>
</dbReference>
<keyword evidence="1" id="KW-0547">Nucleotide-binding</keyword>
<protein>
    <submittedName>
        <fullName evidence="3">Uncharacterized protein</fullName>
    </submittedName>
</protein>
<dbReference type="SMART" id="SM00175">
    <property type="entry name" value="RAB"/>
    <property type="match status" value="1"/>
</dbReference>
<comment type="caution">
    <text evidence="3">The sequence shown here is derived from an EMBL/GenBank/DDBJ whole genome shotgun (WGS) entry which is preliminary data.</text>
</comment>
<dbReference type="PROSITE" id="PS51421">
    <property type="entry name" value="RAS"/>
    <property type="match status" value="1"/>
</dbReference>
<dbReference type="PROSITE" id="PS51420">
    <property type="entry name" value="RHO"/>
    <property type="match status" value="1"/>
</dbReference>
<dbReference type="NCBIfam" id="TIGR00231">
    <property type="entry name" value="small_GTP"/>
    <property type="match status" value="1"/>
</dbReference>
<dbReference type="Pfam" id="PF00071">
    <property type="entry name" value="Ras"/>
    <property type="match status" value="1"/>
</dbReference>
<evidence type="ECO:0000313" key="3">
    <source>
        <dbReference type="EMBL" id="KAL3308225.1"/>
    </source>
</evidence>
<name>A0ABD2PL29_9PLAT</name>